<comment type="caution">
    <text evidence="2">The sequence shown here is derived from an EMBL/GenBank/DDBJ whole genome shotgun (WGS) entry which is preliminary data.</text>
</comment>
<name>A0A9W6USZ8_9ACTN</name>
<gene>
    <name evidence="2" type="ORF">Kpho01_60910</name>
</gene>
<reference evidence="2" key="1">
    <citation type="submission" date="2023-02" db="EMBL/GenBank/DDBJ databases">
        <title>Kitasatospora phosalacinea NBRC 14362.</title>
        <authorList>
            <person name="Ichikawa N."/>
            <person name="Sato H."/>
            <person name="Tonouchi N."/>
        </authorList>
    </citation>
    <scope>NUCLEOTIDE SEQUENCE</scope>
    <source>
        <strain evidence="2">NBRC 14362</strain>
    </source>
</reference>
<dbReference type="OrthoDB" id="3698564at2"/>
<proteinExistence type="predicted"/>
<organism evidence="2 3">
    <name type="scientific">Kitasatospora phosalacinea</name>
    <dbReference type="NCBI Taxonomy" id="2065"/>
    <lineage>
        <taxon>Bacteria</taxon>
        <taxon>Bacillati</taxon>
        <taxon>Actinomycetota</taxon>
        <taxon>Actinomycetes</taxon>
        <taxon>Kitasatosporales</taxon>
        <taxon>Streptomycetaceae</taxon>
        <taxon>Kitasatospora</taxon>
    </lineage>
</organism>
<evidence type="ECO:0000313" key="3">
    <source>
        <dbReference type="Proteomes" id="UP001165143"/>
    </source>
</evidence>
<dbReference type="AlphaFoldDB" id="A0A9W6USZ8"/>
<sequence>MTATTDAVAAADGRPDTVAATGAADGTTVLPAARPAPVPAYAWFGEVPEHLLTRTQFDRLDLPRRPGGPHRATVAGSTPAGKDTFRLYDLAESLPTAATGAQLAAAAARSSTARTCEECGARPDTPPTAWSDAQGYRSRLMCRTCLQIDKARQAQQQARVDSAAAARELADLVAERAEQLVALDVAYTLRATPSGKPVPAAATLTALDLFGTPLFRRTLRLTGPRTKGAPDHAVPAADALDELSGILAGRTVLMWDLDDLDALRRAAIDAPAYLPRRRRCRSLHQLVTRWRADVGADARLRPAIAPGTADRLLHLVHLAAGTTAARRPGEAALPGL</sequence>
<evidence type="ECO:0000256" key="1">
    <source>
        <dbReference type="SAM" id="MobiDB-lite"/>
    </source>
</evidence>
<dbReference type="EMBL" id="BSRX01000047">
    <property type="protein sequence ID" value="GLW58080.1"/>
    <property type="molecule type" value="Genomic_DNA"/>
</dbReference>
<accession>A0A9W6USZ8</accession>
<feature type="region of interest" description="Disordered" evidence="1">
    <location>
        <begin position="60"/>
        <end position="79"/>
    </location>
</feature>
<dbReference type="Proteomes" id="UP001165143">
    <property type="component" value="Unassembled WGS sequence"/>
</dbReference>
<evidence type="ECO:0000313" key="2">
    <source>
        <dbReference type="EMBL" id="GLW58080.1"/>
    </source>
</evidence>
<protein>
    <submittedName>
        <fullName evidence="2">Uncharacterized protein</fullName>
    </submittedName>
</protein>
<dbReference type="RefSeq" id="WP_033252882.1">
    <property type="nucleotide sequence ID" value="NZ_BSRX01000047.1"/>
</dbReference>